<evidence type="ECO:0000313" key="2">
    <source>
        <dbReference type="EMBL" id="KKL52793.1"/>
    </source>
</evidence>
<accession>A0A0F9CTT2</accession>
<proteinExistence type="predicted"/>
<name>A0A0F9CTT2_9ZZZZ</name>
<protein>
    <submittedName>
        <fullName evidence="2">Uncharacterized protein</fullName>
    </submittedName>
</protein>
<gene>
    <name evidence="2" type="ORF">LCGC14_2281920</name>
</gene>
<reference evidence="2" key="1">
    <citation type="journal article" date="2015" name="Nature">
        <title>Complex archaea that bridge the gap between prokaryotes and eukaryotes.</title>
        <authorList>
            <person name="Spang A."/>
            <person name="Saw J.H."/>
            <person name="Jorgensen S.L."/>
            <person name="Zaremba-Niedzwiedzka K."/>
            <person name="Martijn J."/>
            <person name="Lind A.E."/>
            <person name="van Eijk R."/>
            <person name="Schleper C."/>
            <person name="Guy L."/>
            <person name="Ettema T.J."/>
        </authorList>
    </citation>
    <scope>NUCLEOTIDE SEQUENCE</scope>
</reference>
<sequence length="50" mass="5497">MKRIAVLLLLTIFLLGADSCPTEPEETETIGSPPTFPDVPEVEKQQQKGE</sequence>
<evidence type="ECO:0000256" key="1">
    <source>
        <dbReference type="SAM" id="MobiDB-lite"/>
    </source>
</evidence>
<dbReference type="EMBL" id="LAZR01031767">
    <property type="protein sequence ID" value="KKL52793.1"/>
    <property type="molecule type" value="Genomic_DNA"/>
</dbReference>
<organism evidence="2">
    <name type="scientific">marine sediment metagenome</name>
    <dbReference type="NCBI Taxonomy" id="412755"/>
    <lineage>
        <taxon>unclassified sequences</taxon>
        <taxon>metagenomes</taxon>
        <taxon>ecological metagenomes</taxon>
    </lineage>
</organism>
<dbReference type="AlphaFoldDB" id="A0A0F9CTT2"/>
<comment type="caution">
    <text evidence="2">The sequence shown here is derived from an EMBL/GenBank/DDBJ whole genome shotgun (WGS) entry which is preliminary data.</text>
</comment>
<feature type="region of interest" description="Disordered" evidence="1">
    <location>
        <begin position="19"/>
        <end position="50"/>
    </location>
</feature>
<feature type="compositionally biased region" description="Basic and acidic residues" evidence="1">
    <location>
        <begin position="41"/>
        <end position="50"/>
    </location>
</feature>